<name>A0A834HHB8_RHOSS</name>
<comment type="caution">
    <text evidence="1">The sequence shown here is derived from an EMBL/GenBank/DDBJ whole genome shotgun (WGS) entry which is preliminary data.</text>
</comment>
<accession>A0A834HHB8</accession>
<dbReference type="EMBL" id="WJXA01000003">
    <property type="protein sequence ID" value="KAF7148121.1"/>
    <property type="molecule type" value="Genomic_DNA"/>
</dbReference>
<dbReference type="AlphaFoldDB" id="A0A834HHB8"/>
<protein>
    <recommendedName>
        <fullName evidence="3">Reverse transcriptase zinc-binding domain-containing protein</fullName>
    </recommendedName>
</protein>
<evidence type="ECO:0008006" key="3">
    <source>
        <dbReference type="Google" id="ProtNLM"/>
    </source>
</evidence>
<keyword evidence="2" id="KW-1185">Reference proteome</keyword>
<dbReference type="OrthoDB" id="1740848at2759"/>
<proteinExistence type="predicted"/>
<evidence type="ECO:0000313" key="1">
    <source>
        <dbReference type="EMBL" id="KAF7148121.1"/>
    </source>
</evidence>
<dbReference type="Proteomes" id="UP000626092">
    <property type="component" value="Unassembled WGS sequence"/>
</dbReference>
<organism evidence="1 2">
    <name type="scientific">Rhododendron simsii</name>
    <name type="common">Sims's rhododendron</name>
    <dbReference type="NCBI Taxonomy" id="118357"/>
    <lineage>
        <taxon>Eukaryota</taxon>
        <taxon>Viridiplantae</taxon>
        <taxon>Streptophyta</taxon>
        <taxon>Embryophyta</taxon>
        <taxon>Tracheophyta</taxon>
        <taxon>Spermatophyta</taxon>
        <taxon>Magnoliopsida</taxon>
        <taxon>eudicotyledons</taxon>
        <taxon>Gunneridae</taxon>
        <taxon>Pentapetalae</taxon>
        <taxon>asterids</taxon>
        <taxon>Ericales</taxon>
        <taxon>Ericaceae</taxon>
        <taxon>Ericoideae</taxon>
        <taxon>Rhodoreae</taxon>
        <taxon>Rhododendron</taxon>
    </lineage>
</organism>
<reference evidence="1" key="1">
    <citation type="submission" date="2019-11" db="EMBL/GenBank/DDBJ databases">
        <authorList>
            <person name="Liu Y."/>
            <person name="Hou J."/>
            <person name="Li T.-Q."/>
            <person name="Guan C.-H."/>
            <person name="Wu X."/>
            <person name="Wu H.-Z."/>
            <person name="Ling F."/>
            <person name="Zhang R."/>
            <person name="Shi X.-G."/>
            <person name="Ren J.-P."/>
            <person name="Chen E.-F."/>
            <person name="Sun J.-M."/>
        </authorList>
    </citation>
    <scope>NUCLEOTIDE SEQUENCE</scope>
    <source>
        <strain evidence="1">Adult_tree_wgs_1</strain>
        <tissue evidence="1">Leaves</tissue>
    </source>
</reference>
<sequence length="157" mass="17330">MRVLPTTRDLLFSHVGPSLAVRGPARVLGDLSVLQVSLHVSLKFAGQKSSQVNSQGLKHYLCNPGRTLCRKNPISSSTHPPPDQHVWPHTPLGRDSNMSVFLSLHDDKNSSSASADHAQPSHLHKGYNVWKTLWSLNLPERIKVFLWNCGKGISAVE</sequence>
<evidence type="ECO:0000313" key="2">
    <source>
        <dbReference type="Proteomes" id="UP000626092"/>
    </source>
</evidence>
<gene>
    <name evidence="1" type="ORF">RHSIM_Rhsim03G0078500</name>
</gene>